<keyword evidence="2" id="KW-1185">Reference proteome</keyword>
<sequence length="37" mass="4063">MAGKKGFGPLLAFEAVHRDRVSDLRNSEAFTDERPSG</sequence>
<dbReference type="Proteomes" id="UP000580654">
    <property type="component" value="Unassembled WGS sequence"/>
</dbReference>
<gene>
    <name evidence="1" type="ORF">FHS87_004131</name>
</gene>
<proteinExistence type="predicted"/>
<name>A0A840YM82_9PROT</name>
<evidence type="ECO:0000313" key="2">
    <source>
        <dbReference type="Proteomes" id="UP000580654"/>
    </source>
</evidence>
<accession>A0A840YM82</accession>
<evidence type="ECO:0000313" key="1">
    <source>
        <dbReference type="EMBL" id="MBB5696063.1"/>
    </source>
</evidence>
<organism evidence="1 2">
    <name type="scientific">Muricoccus pecuniae</name>
    <dbReference type="NCBI Taxonomy" id="693023"/>
    <lineage>
        <taxon>Bacteria</taxon>
        <taxon>Pseudomonadati</taxon>
        <taxon>Pseudomonadota</taxon>
        <taxon>Alphaproteobacteria</taxon>
        <taxon>Acetobacterales</taxon>
        <taxon>Roseomonadaceae</taxon>
        <taxon>Muricoccus</taxon>
    </lineage>
</organism>
<comment type="caution">
    <text evidence="1">The sequence shown here is derived from an EMBL/GenBank/DDBJ whole genome shotgun (WGS) entry which is preliminary data.</text>
</comment>
<dbReference type="EMBL" id="JACIJD010000028">
    <property type="protein sequence ID" value="MBB5696063.1"/>
    <property type="molecule type" value="Genomic_DNA"/>
</dbReference>
<reference evidence="1 2" key="1">
    <citation type="submission" date="2020-08" db="EMBL/GenBank/DDBJ databases">
        <title>Genomic Encyclopedia of Type Strains, Phase IV (KMG-IV): sequencing the most valuable type-strain genomes for metagenomic binning, comparative biology and taxonomic classification.</title>
        <authorList>
            <person name="Goeker M."/>
        </authorList>
    </citation>
    <scope>NUCLEOTIDE SEQUENCE [LARGE SCALE GENOMIC DNA]</scope>
    <source>
        <strain evidence="1 2">DSM 25622</strain>
    </source>
</reference>
<dbReference type="AlphaFoldDB" id="A0A840YM82"/>
<protein>
    <submittedName>
        <fullName evidence="1">Uncharacterized protein</fullName>
    </submittedName>
</protein>